<dbReference type="RefSeq" id="WP_173731927.1">
    <property type="nucleotide sequence ID" value="NZ_JABTTE010000020.1"/>
</dbReference>
<accession>A0A8J8GFV8</accession>
<keyword evidence="3" id="KW-1185">Reference proteome</keyword>
<dbReference type="InterPro" id="IPR036597">
    <property type="entry name" value="Fido-like_dom_sf"/>
</dbReference>
<feature type="domain" description="Fido" evidence="1">
    <location>
        <begin position="6"/>
        <end position="125"/>
    </location>
</feature>
<evidence type="ECO:0000313" key="3">
    <source>
        <dbReference type="Proteomes" id="UP000625804"/>
    </source>
</evidence>
<dbReference type="EMBL" id="JABTTE010000020">
    <property type="protein sequence ID" value="NSL52724.1"/>
    <property type="molecule type" value="Genomic_DNA"/>
</dbReference>
<reference evidence="2" key="1">
    <citation type="submission" date="2020-06" db="EMBL/GenBank/DDBJ databases">
        <title>A novel thermopfilic bacterium from Erzurum, Turkey.</title>
        <authorList>
            <person name="Adiguzel A."/>
            <person name="Ay H."/>
            <person name="Baltaci M.O."/>
        </authorList>
    </citation>
    <scope>NUCLEOTIDE SEQUENCE</scope>
    <source>
        <strain evidence="2">P2</strain>
    </source>
</reference>
<dbReference type="PANTHER" id="PTHR39426">
    <property type="entry name" value="HOMOLOGY TO DEATH-ON-CURING PROTEIN OF PHAGE P1"/>
    <property type="match status" value="1"/>
</dbReference>
<protein>
    <submittedName>
        <fullName evidence="2">Type II toxin-antitoxin system death-on-curing family toxin</fullName>
    </submittedName>
</protein>
<organism evidence="2 3">
    <name type="scientific">Calidifontibacillus erzurumensis</name>
    <dbReference type="NCBI Taxonomy" id="2741433"/>
    <lineage>
        <taxon>Bacteria</taxon>
        <taxon>Bacillati</taxon>
        <taxon>Bacillota</taxon>
        <taxon>Bacilli</taxon>
        <taxon>Bacillales</taxon>
        <taxon>Bacillaceae</taxon>
        <taxon>Calidifontibacillus/Schinkia group</taxon>
        <taxon>Calidifontibacillus</taxon>
    </lineage>
</organism>
<dbReference type="Pfam" id="PF02661">
    <property type="entry name" value="Fic"/>
    <property type="match status" value="1"/>
</dbReference>
<dbReference type="NCBIfam" id="TIGR01550">
    <property type="entry name" value="DOC_P1"/>
    <property type="match status" value="1"/>
</dbReference>
<dbReference type="Gene3D" id="1.20.120.1870">
    <property type="entry name" value="Fic/DOC protein, Fido domain"/>
    <property type="match status" value="1"/>
</dbReference>
<comment type="caution">
    <text evidence="2">The sequence shown here is derived from an EMBL/GenBank/DDBJ whole genome shotgun (WGS) entry which is preliminary data.</text>
</comment>
<proteinExistence type="predicted"/>
<dbReference type="Proteomes" id="UP000625804">
    <property type="component" value="Unassembled WGS sequence"/>
</dbReference>
<dbReference type="AlphaFoldDB" id="A0A8J8GFV8"/>
<evidence type="ECO:0000313" key="2">
    <source>
        <dbReference type="EMBL" id="NSL52724.1"/>
    </source>
</evidence>
<evidence type="ECO:0000259" key="1">
    <source>
        <dbReference type="PROSITE" id="PS51459"/>
    </source>
</evidence>
<dbReference type="GO" id="GO:0016301">
    <property type="term" value="F:kinase activity"/>
    <property type="evidence" value="ECO:0007669"/>
    <property type="project" value="InterPro"/>
</dbReference>
<dbReference type="PANTHER" id="PTHR39426:SF1">
    <property type="entry name" value="HOMOLOGY TO DEATH-ON-CURING PROTEIN OF PHAGE P1"/>
    <property type="match status" value="1"/>
</dbReference>
<gene>
    <name evidence="2" type="ORF">HR057_13280</name>
</gene>
<dbReference type="PROSITE" id="PS51459">
    <property type="entry name" value="FIDO"/>
    <property type="match status" value="1"/>
</dbReference>
<name>A0A8J8GFV8_9BACI</name>
<dbReference type="InterPro" id="IPR053737">
    <property type="entry name" value="Type_II_TA_Toxin"/>
</dbReference>
<sequence length="131" mass="15063">MNIEYLTVEDVEQLHDLTLEKYGGLPGREIGKLEGVLALPMSGFGDIERFPTLAEKAAVYLYYLAIGHCFVDGNKRTAYLSTFTFLDLNGFDLIVEDEELFRFMILLADNDTRPPFEVAVEWIAYHMFKRE</sequence>
<dbReference type="InterPro" id="IPR003812">
    <property type="entry name" value="Fido"/>
</dbReference>
<dbReference type="SUPFAM" id="SSF140931">
    <property type="entry name" value="Fic-like"/>
    <property type="match status" value="1"/>
</dbReference>
<dbReference type="InterPro" id="IPR006440">
    <property type="entry name" value="Doc"/>
</dbReference>